<name>A0A327M4Y4_9PROT</name>
<dbReference type="OrthoDB" id="7285043at2"/>
<feature type="region of interest" description="Disordered" evidence="1">
    <location>
        <begin position="1"/>
        <end position="60"/>
    </location>
</feature>
<keyword evidence="3" id="KW-1185">Reference proteome</keyword>
<dbReference type="Proteomes" id="UP000249065">
    <property type="component" value="Unassembled WGS sequence"/>
</dbReference>
<evidence type="ECO:0000256" key="1">
    <source>
        <dbReference type="SAM" id="MobiDB-lite"/>
    </source>
</evidence>
<evidence type="ECO:0000313" key="3">
    <source>
        <dbReference type="Proteomes" id="UP000249065"/>
    </source>
</evidence>
<protein>
    <submittedName>
        <fullName evidence="2">Uncharacterized protein</fullName>
    </submittedName>
</protein>
<reference evidence="3" key="1">
    <citation type="submission" date="2018-06" db="EMBL/GenBank/DDBJ databases">
        <authorList>
            <person name="Khan S.A."/>
        </authorList>
    </citation>
    <scope>NUCLEOTIDE SEQUENCE [LARGE SCALE GENOMIC DNA]</scope>
    <source>
        <strain evidence="3">DB-1506</strain>
    </source>
</reference>
<sequence>MSDDRHAQDPQPRQGYIPRPPSQADLDLVSGQQALIEDEWSGEPPKPAARPMPDSEPPPG</sequence>
<comment type="caution">
    <text evidence="2">The sequence shown here is derived from an EMBL/GenBank/DDBJ whole genome shotgun (WGS) entry which is preliminary data.</text>
</comment>
<accession>A0A327M4Y4</accession>
<gene>
    <name evidence="2" type="ORF">DOO78_18965</name>
</gene>
<feature type="compositionally biased region" description="Pro residues" evidence="1">
    <location>
        <begin position="44"/>
        <end position="60"/>
    </location>
</feature>
<dbReference type="AlphaFoldDB" id="A0A327M4Y4"/>
<organism evidence="2 3">
    <name type="scientific">Roseicella frigidaeris</name>
    <dbReference type="NCBI Taxonomy" id="2230885"/>
    <lineage>
        <taxon>Bacteria</taxon>
        <taxon>Pseudomonadati</taxon>
        <taxon>Pseudomonadota</taxon>
        <taxon>Alphaproteobacteria</taxon>
        <taxon>Acetobacterales</taxon>
        <taxon>Roseomonadaceae</taxon>
        <taxon>Roseicella</taxon>
    </lineage>
</organism>
<dbReference type="RefSeq" id="WP_111471437.1">
    <property type="nucleotide sequence ID" value="NZ_QLIX01000017.1"/>
</dbReference>
<evidence type="ECO:0000313" key="2">
    <source>
        <dbReference type="EMBL" id="RAI57465.1"/>
    </source>
</evidence>
<dbReference type="EMBL" id="QLIX01000017">
    <property type="protein sequence ID" value="RAI57465.1"/>
    <property type="molecule type" value="Genomic_DNA"/>
</dbReference>
<proteinExistence type="predicted"/>